<feature type="region of interest" description="Disordered" evidence="1">
    <location>
        <begin position="21"/>
        <end position="57"/>
    </location>
</feature>
<organism evidence="2 3">
    <name type="scientific">Epichloe festucae (strain Fl1)</name>
    <dbReference type="NCBI Taxonomy" id="877507"/>
    <lineage>
        <taxon>Eukaryota</taxon>
        <taxon>Fungi</taxon>
        <taxon>Dikarya</taxon>
        <taxon>Ascomycota</taxon>
        <taxon>Pezizomycotina</taxon>
        <taxon>Sordariomycetes</taxon>
        <taxon>Hypocreomycetidae</taxon>
        <taxon>Hypocreales</taxon>
        <taxon>Clavicipitaceae</taxon>
        <taxon>Epichloe</taxon>
    </lineage>
</organism>
<sequence length="81" mass="9302">MAEASSEDLLYIRFPFKSRRNRRSERSSTVRGLVSGRRPRQKTFYRSDSSSKVRGIVGQRGLQRSEVSSAVKDLVRRPSID</sequence>
<evidence type="ECO:0000256" key="1">
    <source>
        <dbReference type="SAM" id="MobiDB-lite"/>
    </source>
</evidence>
<reference evidence="2 3" key="1">
    <citation type="journal article" date="2018" name="PLoS Genet.">
        <title>Repeat elements organise 3D genome structure and mediate transcription in the filamentous fungus Epichloe festucae.</title>
        <authorList>
            <person name="Winter D.J."/>
            <person name="Ganley A.R.D."/>
            <person name="Young C.A."/>
            <person name="Liachko I."/>
            <person name="Schardl C.L."/>
            <person name="Dupont P.Y."/>
            <person name="Berry D."/>
            <person name="Ram A."/>
            <person name="Scott B."/>
            <person name="Cox M.P."/>
        </authorList>
    </citation>
    <scope>NUCLEOTIDE SEQUENCE [LARGE SCALE GENOMIC DNA]</scope>
    <source>
        <strain evidence="2 3">Fl1</strain>
    </source>
</reference>
<name>A0A7S9KK28_EPIFF</name>
<evidence type="ECO:0000313" key="3">
    <source>
        <dbReference type="Proteomes" id="UP000594364"/>
    </source>
</evidence>
<dbReference type="AlphaFoldDB" id="A0A7S9KK28"/>
<gene>
    <name evidence="2" type="ORF">C2857_002589</name>
</gene>
<dbReference type="Proteomes" id="UP000594364">
    <property type="component" value="Chromosome 1"/>
</dbReference>
<accession>A0A7S9KK28</accession>
<protein>
    <submittedName>
        <fullName evidence="2">Uncharacterized protein</fullName>
    </submittedName>
</protein>
<keyword evidence="3" id="KW-1185">Reference proteome</keyword>
<evidence type="ECO:0000313" key="2">
    <source>
        <dbReference type="EMBL" id="QPG93799.1"/>
    </source>
</evidence>
<proteinExistence type="predicted"/>
<dbReference type="EMBL" id="CP031385">
    <property type="protein sequence ID" value="QPG93799.1"/>
    <property type="molecule type" value="Genomic_DNA"/>
</dbReference>